<evidence type="ECO:0000259" key="4">
    <source>
        <dbReference type="PROSITE" id="PS01124"/>
    </source>
</evidence>
<dbReference type="STRING" id="760192.Halhy_5152"/>
<keyword evidence="2" id="KW-0238">DNA-binding</keyword>
<keyword evidence="3" id="KW-0804">Transcription</keyword>
<dbReference type="SMART" id="SM00342">
    <property type="entry name" value="HTH_ARAC"/>
    <property type="match status" value="1"/>
</dbReference>
<gene>
    <name evidence="5" type="ordered locus">Halhy_5152</name>
</gene>
<accession>F4L4N0</accession>
<evidence type="ECO:0000256" key="1">
    <source>
        <dbReference type="ARBA" id="ARBA00023015"/>
    </source>
</evidence>
<dbReference type="PROSITE" id="PS01124">
    <property type="entry name" value="HTH_ARAC_FAMILY_2"/>
    <property type="match status" value="1"/>
</dbReference>
<dbReference type="PROSITE" id="PS00041">
    <property type="entry name" value="HTH_ARAC_FAMILY_1"/>
    <property type="match status" value="1"/>
</dbReference>
<dbReference type="InterPro" id="IPR009057">
    <property type="entry name" value="Homeodomain-like_sf"/>
</dbReference>
<name>F4L4N0_HALH1</name>
<keyword evidence="6" id="KW-1185">Reference proteome</keyword>
<dbReference type="EMBL" id="CP002691">
    <property type="protein sequence ID" value="AEE52978.1"/>
    <property type="molecule type" value="Genomic_DNA"/>
</dbReference>
<evidence type="ECO:0000256" key="3">
    <source>
        <dbReference type="ARBA" id="ARBA00023163"/>
    </source>
</evidence>
<feature type="domain" description="HTH araC/xylS-type" evidence="4">
    <location>
        <begin position="189"/>
        <end position="286"/>
    </location>
</feature>
<dbReference type="InterPro" id="IPR018060">
    <property type="entry name" value="HTH_AraC"/>
</dbReference>
<protein>
    <submittedName>
        <fullName evidence="5">Transcriptional regulator, AraC family</fullName>
    </submittedName>
</protein>
<dbReference type="PANTHER" id="PTHR43280:SF27">
    <property type="entry name" value="TRANSCRIPTIONAL REGULATOR MTLR"/>
    <property type="match status" value="1"/>
</dbReference>
<dbReference type="Pfam" id="PF12833">
    <property type="entry name" value="HTH_18"/>
    <property type="match status" value="1"/>
</dbReference>
<dbReference type="PANTHER" id="PTHR43280">
    <property type="entry name" value="ARAC-FAMILY TRANSCRIPTIONAL REGULATOR"/>
    <property type="match status" value="1"/>
</dbReference>
<dbReference type="InterPro" id="IPR018062">
    <property type="entry name" value="HTH_AraC-typ_CS"/>
</dbReference>
<dbReference type="SUPFAM" id="SSF51182">
    <property type="entry name" value="RmlC-like cupins"/>
    <property type="match status" value="1"/>
</dbReference>
<dbReference type="InterPro" id="IPR011051">
    <property type="entry name" value="RmlC_Cupin_sf"/>
</dbReference>
<dbReference type="AlphaFoldDB" id="F4L4N0"/>
<dbReference type="Proteomes" id="UP000008461">
    <property type="component" value="Chromosome"/>
</dbReference>
<dbReference type="Gene3D" id="1.10.10.60">
    <property type="entry name" value="Homeodomain-like"/>
    <property type="match status" value="2"/>
</dbReference>
<reference evidence="5 6" key="1">
    <citation type="journal article" date="2011" name="Stand. Genomic Sci.">
        <title>Complete genome sequence of Haliscomenobacter hydrossis type strain (O).</title>
        <authorList>
            <consortium name="US DOE Joint Genome Institute (JGI-PGF)"/>
            <person name="Daligault H."/>
            <person name="Lapidus A."/>
            <person name="Zeytun A."/>
            <person name="Nolan M."/>
            <person name="Lucas S."/>
            <person name="Del Rio T.G."/>
            <person name="Tice H."/>
            <person name="Cheng J.F."/>
            <person name="Tapia R."/>
            <person name="Han C."/>
            <person name="Goodwin L."/>
            <person name="Pitluck S."/>
            <person name="Liolios K."/>
            <person name="Pagani I."/>
            <person name="Ivanova N."/>
            <person name="Huntemann M."/>
            <person name="Mavromatis K."/>
            <person name="Mikhailova N."/>
            <person name="Pati A."/>
            <person name="Chen A."/>
            <person name="Palaniappan K."/>
            <person name="Land M."/>
            <person name="Hauser L."/>
            <person name="Brambilla E.M."/>
            <person name="Rohde M."/>
            <person name="Verbarg S."/>
            <person name="Goker M."/>
            <person name="Bristow J."/>
            <person name="Eisen J.A."/>
            <person name="Markowitz V."/>
            <person name="Hugenholtz P."/>
            <person name="Kyrpides N.C."/>
            <person name="Klenk H.P."/>
            <person name="Woyke T."/>
        </authorList>
    </citation>
    <scope>NUCLEOTIDE SEQUENCE [LARGE SCALE GENOMIC DNA]</scope>
    <source>
        <strain evidence="6">ATCC 27775 / DSM 1100 / LMG 10767 / O</strain>
    </source>
</reference>
<dbReference type="eggNOG" id="COG2207">
    <property type="taxonomic scope" value="Bacteria"/>
</dbReference>
<dbReference type="GO" id="GO:0043565">
    <property type="term" value="F:sequence-specific DNA binding"/>
    <property type="evidence" value="ECO:0007669"/>
    <property type="project" value="InterPro"/>
</dbReference>
<dbReference type="KEGG" id="hhy:Halhy_5152"/>
<keyword evidence="1" id="KW-0805">Transcription regulation</keyword>
<dbReference type="GO" id="GO:0003700">
    <property type="term" value="F:DNA-binding transcription factor activity"/>
    <property type="evidence" value="ECO:0007669"/>
    <property type="project" value="InterPro"/>
</dbReference>
<dbReference type="HOGENOM" id="CLU_000445_88_3_10"/>
<evidence type="ECO:0000313" key="5">
    <source>
        <dbReference type="EMBL" id="AEE52978.1"/>
    </source>
</evidence>
<organism evidence="5 6">
    <name type="scientific">Haliscomenobacter hydrossis (strain ATCC 27775 / DSM 1100 / LMG 10767 / O)</name>
    <dbReference type="NCBI Taxonomy" id="760192"/>
    <lineage>
        <taxon>Bacteria</taxon>
        <taxon>Pseudomonadati</taxon>
        <taxon>Bacteroidota</taxon>
        <taxon>Saprospiria</taxon>
        <taxon>Saprospirales</taxon>
        <taxon>Haliscomenobacteraceae</taxon>
        <taxon>Haliscomenobacter</taxon>
    </lineage>
</organism>
<evidence type="ECO:0000313" key="6">
    <source>
        <dbReference type="Proteomes" id="UP000008461"/>
    </source>
</evidence>
<sequence>MVIFEQKNMKIKFEDIRPDSDSSFRILLTPRLHNTFLWHYHPEYELVYIEGANGTRHIGDHISRYEGSDLVFIGPNVPHLNFDYGVQTEHHKVVAQLKADFLGKDFFQAPEMKDVRNLFEQAREGVSFFGETKKEIGARLKVLTTHHHFRQLLELLDIFQTLAESRETQALGAKPLQNEHKFADQQRLQRIYHFVEQHYRDRINMEEVIALSNLSNAAFCRYFKRMTGMTFTTFLSQYRINQAKRLLLQHCNVSEACFESGFENLSHFNKTFKKITGENPKDFRRRHLQQVY</sequence>
<evidence type="ECO:0000256" key="2">
    <source>
        <dbReference type="ARBA" id="ARBA00023125"/>
    </source>
</evidence>
<dbReference type="SUPFAM" id="SSF46689">
    <property type="entry name" value="Homeodomain-like"/>
    <property type="match status" value="2"/>
</dbReference>
<reference key="2">
    <citation type="submission" date="2011-04" db="EMBL/GenBank/DDBJ databases">
        <title>Complete sequence of chromosome of Haliscomenobacter hydrossis DSM 1100.</title>
        <authorList>
            <consortium name="US DOE Joint Genome Institute (JGI-PGF)"/>
            <person name="Lucas S."/>
            <person name="Han J."/>
            <person name="Lapidus A."/>
            <person name="Bruce D."/>
            <person name="Goodwin L."/>
            <person name="Pitluck S."/>
            <person name="Peters L."/>
            <person name="Kyrpides N."/>
            <person name="Mavromatis K."/>
            <person name="Ivanova N."/>
            <person name="Ovchinnikova G."/>
            <person name="Pagani I."/>
            <person name="Daligault H."/>
            <person name="Detter J.C."/>
            <person name="Han C."/>
            <person name="Land M."/>
            <person name="Hauser L."/>
            <person name="Markowitz V."/>
            <person name="Cheng J.-F."/>
            <person name="Hugenholtz P."/>
            <person name="Woyke T."/>
            <person name="Wu D."/>
            <person name="Verbarg S."/>
            <person name="Frueling A."/>
            <person name="Brambilla E."/>
            <person name="Klenk H.-P."/>
            <person name="Eisen J.A."/>
        </authorList>
    </citation>
    <scope>NUCLEOTIDE SEQUENCE</scope>
    <source>
        <strain>DSM 1100</strain>
    </source>
</reference>
<proteinExistence type="predicted"/>